<feature type="transmembrane region" description="Helical" evidence="2">
    <location>
        <begin position="299"/>
        <end position="322"/>
    </location>
</feature>
<reference evidence="3" key="1">
    <citation type="submission" date="2023-03" db="EMBL/GenBank/DDBJ databases">
        <title>Andean soil-derived lignocellulolytic bacterial consortium as a source of novel taxa and putative plastic-active enzymes.</title>
        <authorList>
            <person name="Diaz-Garcia L."/>
            <person name="Chuvochina M."/>
            <person name="Feuerriegel G."/>
            <person name="Bunk B."/>
            <person name="Sproer C."/>
            <person name="Streit W.R."/>
            <person name="Rodriguez L.M."/>
            <person name="Overmann J."/>
            <person name="Jimenez D.J."/>
        </authorList>
    </citation>
    <scope>NUCLEOTIDE SEQUENCE</scope>
    <source>
        <strain evidence="3">MAG 7</strain>
    </source>
</reference>
<dbReference type="InterPro" id="IPR022134">
    <property type="entry name" value="DUF3667"/>
</dbReference>
<evidence type="ECO:0000256" key="2">
    <source>
        <dbReference type="SAM" id="Phobius"/>
    </source>
</evidence>
<feature type="transmembrane region" description="Helical" evidence="2">
    <location>
        <begin position="88"/>
        <end position="106"/>
    </location>
</feature>
<keyword evidence="2" id="KW-0472">Membrane</keyword>
<evidence type="ECO:0000313" key="4">
    <source>
        <dbReference type="Proteomes" id="UP001220610"/>
    </source>
</evidence>
<sequence>MSHGKERHEKICLNCHADLVGRYCHVCGQENIEPKETVWGIISHFFNDITHFDGKFFTTVKELIGKPGILPREYIHGRRVRYLHPIRMYVFTSAIFFLLFFSIANIKDLDIGHAQKEMAKANLAVNWDSIQVDALKDAHTSRDSSDIIDGLKTIRSMSGKGMKFLERDSAKDRKRWQEDSADTWKPEGEAAGSDSSYETTKKWDVLNKLERYTSRAAYDSAQQALPEGSRDGWIERRLVYRDIDIREQYGNDKEAIIKAVVDKFVHSFPAMLFISLPLFALFLKLLYVRRKQFYYVDHGIFLIYLYIFTFIFLLVIMSLGYWRQHTDNSFLSTTIGWIEFLLCLAGIYYAYKSMRVFYGQGRGKTLLKFFLFNVLAGISLLLLFGGLSILTVFRI</sequence>
<proteinExistence type="predicted"/>
<name>A0AAJ6BDQ0_9BACT</name>
<feature type="region of interest" description="Disordered" evidence="1">
    <location>
        <begin position="168"/>
        <end position="196"/>
    </location>
</feature>
<feature type="transmembrane region" description="Helical" evidence="2">
    <location>
        <begin position="268"/>
        <end position="287"/>
    </location>
</feature>
<feature type="compositionally biased region" description="Basic and acidic residues" evidence="1">
    <location>
        <begin position="168"/>
        <end position="188"/>
    </location>
</feature>
<evidence type="ECO:0000256" key="1">
    <source>
        <dbReference type="SAM" id="MobiDB-lite"/>
    </source>
</evidence>
<evidence type="ECO:0000313" key="3">
    <source>
        <dbReference type="EMBL" id="WEK33875.1"/>
    </source>
</evidence>
<feature type="transmembrane region" description="Helical" evidence="2">
    <location>
        <begin position="371"/>
        <end position="393"/>
    </location>
</feature>
<dbReference type="Pfam" id="PF12412">
    <property type="entry name" value="DUF3667"/>
    <property type="match status" value="1"/>
</dbReference>
<keyword evidence="2" id="KW-1133">Transmembrane helix</keyword>
<feature type="transmembrane region" description="Helical" evidence="2">
    <location>
        <begin position="334"/>
        <end position="351"/>
    </location>
</feature>
<gene>
    <name evidence="3" type="ORF">P0Y53_15405</name>
</gene>
<protein>
    <submittedName>
        <fullName evidence="3">DUF3667 domain-containing protein</fullName>
    </submittedName>
</protein>
<dbReference type="AlphaFoldDB" id="A0AAJ6BDQ0"/>
<organism evidence="3 4">
    <name type="scientific">Candidatus Pseudobacter hemicellulosilyticus</name>
    <dbReference type="NCBI Taxonomy" id="3121375"/>
    <lineage>
        <taxon>Bacteria</taxon>
        <taxon>Pseudomonadati</taxon>
        <taxon>Bacteroidota</taxon>
        <taxon>Chitinophagia</taxon>
        <taxon>Chitinophagales</taxon>
        <taxon>Chitinophagaceae</taxon>
        <taxon>Pseudobacter</taxon>
    </lineage>
</organism>
<accession>A0AAJ6BDQ0</accession>
<dbReference type="EMBL" id="CP119311">
    <property type="protein sequence ID" value="WEK33875.1"/>
    <property type="molecule type" value="Genomic_DNA"/>
</dbReference>
<keyword evidence="2" id="KW-0812">Transmembrane</keyword>
<dbReference type="Proteomes" id="UP001220610">
    <property type="component" value="Chromosome"/>
</dbReference>